<evidence type="ECO:0000256" key="4">
    <source>
        <dbReference type="ARBA" id="ARBA00022519"/>
    </source>
</evidence>
<dbReference type="Pfam" id="PF02472">
    <property type="entry name" value="ExbD"/>
    <property type="match status" value="1"/>
</dbReference>
<evidence type="ECO:0000313" key="12">
    <source>
        <dbReference type="Proteomes" id="UP000663400"/>
    </source>
</evidence>
<evidence type="ECO:0000256" key="1">
    <source>
        <dbReference type="ARBA" id="ARBA00004162"/>
    </source>
</evidence>
<dbReference type="EMBL" id="CP071517">
    <property type="protein sequence ID" value="QSX73517.1"/>
    <property type="molecule type" value="Genomic_DNA"/>
</dbReference>
<dbReference type="PANTHER" id="PTHR30558">
    <property type="entry name" value="EXBD MEMBRANE COMPONENT OF PMF-DRIVEN MACROMOLECULE IMPORT SYSTEM"/>
    <property type="match status" value="1"/>
</dbReference>
<organism evidence="11 12">
    <name type="scientific">Lysobacter arenosi</name>
    <dbReference type="NCBI Taxonomy" id="2795387"/>
    <lineage>
        <taxon>Bacteria</taxon>
        <taxon>Pseudomonadati</taxon>
        <taxon>Pseudomonadota</taxon>
        <taxon>Gammaproteobacteria</taxon>
        <taxon>Lysobacterales</taxon>
        <taxon>Lysobacteraceae</taxon>
        <taxon>Lysobacter</taxon>
    </lineage>
</organism>
<dbReference type="NCBIfam" id="TIGR02801">
    <property type="entry name" value="tolR"/>
    <property type="match status" value="1"/>
</dbReference>
<keyword evidence="9 10" id="KW-0131">Cell cycle</keyword>
<evidence type="ECO:0000256" key="10">
    <source>
        <dbReference type="HAMAP-Rule" id="MF_02203"/>
    </source>
</evidence>
<evidence type="ECO:0000256" key="8">
    <source>
        <dbReference type="ARBA" id="ARBA00023136"/>
    </source>
</evidence>
<gene>
    <name evidence="10 11" type="primary">tolR</name>
    <name evidence="11" type="ORF">HIV01_009600</name>
</gene>
<sequence length="150" mass="16131">MAGITARRHRKRKLKAEINVVPYIDVMLVLLIIFMVTAPLLNLGVDIDLPQSNAKSIQEKKDPVVVSVDPDGHYFLALKAGSNEAVTAEALQAKVSAIVAQNPDVAVFVAGDAKANYQRVMDALVLLQSANVKKVGLMSQPDQAQSQAGR</sequence>
<evidence type="ECO:0000313" key="11">
    <source>
        <dbReference type="EMBL" id="QSX73517.1"/>
    </source>
</evidence>
<keyword evidence="6 10" id="KW-0812">Transmembrane</keyword>
<evidence type="ECO:0000256" key="9">
    <source>
        <dbReference type="ARBA" id="ARBA00023306"/>
    </source>
</evidence>
<comment type="function">
    <text evidence="10">Part of the Tol-Pal system, which plays a role in outer membrane invagination during cell division and is important for maintaining outer membrane integrity.</text>
</comment>
<evidence type="ECO:0000256" key="7">
    <source>
        <dbReference type="ARBA" id="ARBA00022989"/>
    </source>
</evidence>
<comment type="subcellular location">
    <subcellularLocation>
        <location evidence="10">Cell inner membrane</location>
        <topology evidence="10">Single-pass membrane protein</topology>
    </subcellularLocation>
    <subcellularLocation>
        <location evidence="1">Cell membrane</location>
        <topology evidence="1">Single-pass membrane protein</topology>
    </subcellularLocation>
</comment>
<dbReference type="Gene3D" id="3.30.420.270">
    <property type="match status" value="1"/>
</dbReference>
<evidence type="ECO:0000256" key="3">
    <source>
        <dbReference type="ARBA" id="ARBA00022475"/>
    </source>
</evidence>
<keyword evidence="12" id="KW-1185">Reference proteome</keyword>
<keyword evidence="4 10" id="KW-0997">Cell inner membrane</keyword>
<dbReference type="Proteomes" id="UP000663400">
    <property type="component" value="Chromosome"/>
</dbReference>
<evidence type="ECO:0000256" key="5">
    <source>
        <dbReference type="ARBA" id="ARBA00022618"/>
    </source>
</evidence>
<protein>
    <recommendedName>
        <fullName evidence="10">Tol-Pal system protein TolR</fullName>
    </recommendedName>
</protein>
<comment type="subunit">
    <text evidence="10">The Tol-Pal system is composed of five core proteins: the inner membrane proteins TolA, TolQ and TolR, the periplasmic protein TolB and the outer membrane protein Pal. They form a network linking the inner and outer membranes and the peptidoglycan layer.</text>
</comment>
<evidence type="ECO:0000256" key="6">
    <source>
        <dbReference type="ARBA" id="ARBA00022692"/>
    </source>
</evidence>
<dbReference type="InterPro" id="IPR014168">
    <property type="entry name" value="Tol-Pal_TolR"/>
</dbReference>
<dbReference type="RefSeq" id="WP_200606709.1">
    <property type="nucleotide sequence ID" value="NZ_CP071517.1"/>
</dbReference>
<dbReference type="PANTHER" id="PTHR30558:SF7">
    <property type="entry name" value="TOL-PAL SYSTEM PROTEIN TOLR"/>
    <property type="match status" value="1"/>
</dbReference>
<accession>A0ABX7R7Z4</accession>
<evidence type="ECO:0000256" key="2">
    <source>
        <dbReference type="ARBA" id="ARBA00005811"/>
    </source>
</evidence>
<feature type="transmembrane region" description="Helical" evidence="10">
    <location>
        <begin position="20"/>
        <end position="41"/>
    </location>
</feature>
<keyword evidence="3 10" id="KW-1003">Cell membrane</keyword>
<dbReference type="HAMAP" id="MF_02203">
    <property type="entry name" value="TolR"/>
    <property type="match status" value="1"/>
</dbReference>
<comment type="similarity">
    <text evidence="2 10">Belongs to the ExbD/TolR family.</text>
</comment>
<name>A0ABX7R7Z4_9GAMM</name>
<reference evidence="11 12" key="1">
    <citation type="submission" date="2021-02" db="EMBL/GenBank/DDBJ databases">
        <title>Lysobacter arenosi sp. nov., isolated from soil of gangwondo yeongwol, south Korea.</title>
        <authorList>
            <person name="Kim K.R."/>
            <person name="Kim K.H."/>
            <person name="Jeon C.O."/>
        </authorList>
    </citation>
    <scope>NUCLEOTIDE SEQUENCE [LARGE SCALE GENOMIC DNA]</scope>
    <source>
        <strain evidence="11 12">R7</strain>
    </source>
</reference>
<proteinExistence type="inferred from homology"/>
<keyword evidence="5 10" id="KW-0132">Cell division</keyword>
<keyword evidence="8 10" id="KW-0472">Membrane</keyword>
<dbReference type="InterPro" id="IPR003400">
    <property type="entry name" value="ExbD"/>
</dbReference>
<keyword evidence="7 10" id="KW-1133">Transmembrane helix</keyword>